<reference evidence="1" key="1">
    <citation type="submission" date="2018-05" db="EMBL/GenBank/DDBJ databases">
        <authorList>
            <person name="Lanie J.A."/>
            <person name="Ng W.-L."/>
            <person name="Kazmierczak K.M."/>
            <person name="Andrzejewski T.M."/>
            <person name="Davidsen T.M."/>
            <person name="Wayne K.J."/>
            <person name="Tettelin H."/>
            <person name="Glass J.I."/>
            <person name="Rusch D."/>
            <person name="Podicherti R."/>
            <person name="Tsui H.-C.T."/>
            <person name="Winkler M.E."/>
        </authorList>
    </citation>
    <scope>NUCLEOTIDE SEQUENCE</scope>
</reference>
<dbReference type="AlphaFoldDB" id="A0A382GIV3"/>
<evidence type="ECO:0000313" key="1">
    <source>
        <dbReference type="EMBL" id="SVB74812.1"/>
    </source>
</evidence>
<protein>
    <submittedName>
        <fullName evidence="1">Uncharacterized protein</fullName>
    </submittedName>
</protein>
<sequence>MERVWIGVLWNSELWTQLSFGWT</sequence>
<gene>
    <name evidence="1" type="ORF">METZ01_LOCUS227666</name>
</gene>
<organism evidence="1">
    <name type="scientific">marine metagenome</name>
    <dbReference type="NCBI Taxonomy" id="408172"/>
    <lineage>
        <taxon>unclassified sequences</taxon>
        <taxon>metagenomes</taxon>
        <taxon>ecological metagenomes</taxon>
    </lineage>
</organism>
<dbReference type="EMBL" id="UINC01055666">
    <property type="protein sequence ID" value="SVB74812.1"/>
    <property type="molecule type" value="Genomic_DNA"/>
</dbReference>
<name>A0A382GIV3_9ZZZZ</name>
<proteinExistence type="predicted"/>
<accession>A0A382GIV3</accession>